<keyword evidence="4" id="KW-0808">Transferase</keyword>
<evidence type="ECO:0000313" key="15">
    <source>
        <dbReference type="Ensembl" id="ENSPNAP00000077766.1"/>
    </source>
</evidence>
<dbReference type="Gene3D" id="3.30.420.10">
    <property type="entry name" value="Ribonuclease H-like superfamily/Ribonuclease H"/>
    <property type="match status" value="1"/>
</dbReference>
<dbReference type="PROSITE" id="PS50878">
    <property type="entry name" value="RT_POL"/>
    <property type="match status" value="1"/>
</dbReference>
<dbReference type="SUPFAM" id="SSF53098">
    <property type="entry name" value="Ribonuclease H-like"/>
    <property type="match status" value="1"/>
</dbReference>
<dbReference type="FunFam" id="3.30.70.270:FF:000020">
    <property type="entry name" value="Transposon Tf2-6 polyprotein-like Protein"/>
    <property type="match status" value="1"/>
</dbReference>
<dbReference type="InterPro" id="IPR001584">
    <property type="entry name" value="Integrase_cat-core"/>
</dbReference>
<dbReference type="Ensembl" id="ENSPNAT00000049319.1">
    <property type="protein sequence ID" value="ENSPNAP00000077766.1"/>
    <property type="gene ID" value="ENSPNAG00000037190.1"/>
</dbReference>
<reference evidence="15 16" key="1">
    <citation type="submission" date="2020-10" db="EMBL/GenBank/DDBJ databases">
        <title>Pygocentrus nattereri (red-bellied piranha) genome, fPygNat1, primary haplotype.</title>
        <authorList>
            <person name="Myers G."/>
            <person name="Meyer A."/>
            <person name="Karagic N."/>
            <person name="Pippel M."/>
            <person name="Winkler S."/>
            <person name="Tracey A."/>
            <person name="Wood J."/>
            <person name="Formenti G."/>
            <person name="Howe K."/>
            <person name="Fedrigo O."/>
            <person name="Jarvis E.D."/>
        </authorList>
    </citation>
    <scope>NUCLEOTIDE SEQUENCE [LARGE SCALE GENOMIC DNA]</scope>
</reference>
<dbReference type="EC" id="3.1.26.4" evidence="2"/>
<keyword evidence="7" id="KW-0255">Endonuclease</keyword>
<dbReference type="InterPro" id="IPR041577">
    <property type="entry name" value="RT_RNaseH_2"/>
</dbReference>
<dbReference type="AlphaFoldDB" id="A0AAR2LTV5"/>
<dbReference type="GeneTree" id="ENSGT01100000263500"/>
<dbReference type="CDD" id="cd01647">
    <property type="entry name" value="RT_LTR"/>
    <property type="match status" value="1"/>
</dbReference>
<dbReference type="Proteomes" id="UP001501920">
    <property type="component" value="Chromosome 2"/>
</dbReference>
<feature type="region of interest" description="Disordered" evidence="12">
    <location>
        <begin position="810"/>
        <end position="867"/>
    </location>
</feature>
<evidence type="ECO:0000256" key="9">
    <source>
        <dbReference type="ARBA" id="ARBA00022918"/>
    </source>
</evidence>
<dbReference type="InterPro" id="IPR036397">
    <property type="entry name" value="RNaseH_sf"/>
</dbReference>
<dbReference type="Pfam" id="PF17921">
    <property type="entry name" value="Integrase_H2C2"/>
    <property type="match status" value="1"/>
</dbReference>
<dbReference type="InterPro" id="IPR050951">
    <property type="entry name" value="Retrovirus_Pol_polyprotein"/>
</dbReference>
<feature type="domain" description="Integrase catalytic" evidence="14">
    <location>
        <begin position="527"/>
        <end position="685"/>
    </location>
</feature>
<dbReference type="InterPro" id="IPR000477">
    <property type="entry name" value="RT_dom"/>
</dbReference>
<name>A0AAR2LTV5_PYGNA</name>
<evidence type="ECO:0000256" key="12">
    <source>
        <dbReference type="SAM" id="MobiDB-lite"/>
    </source>
</evidence>
<evidence type="ECO:0000259" key="13">
    <source>
        <dbReference type="PROSITE" id="PS50878"/>
    </source>
</evidence>
<dbReference type="GO" id="GO:0008233">
    <property type="term" value="F:peptidase activity"/>
    <property type="evidence" value="ECO:0007669"/>
    <property type="project" value="UniProtKB-KW"/>
</dbReference>
<evidence type="ECO:0000259" key="14">
    <source>
        <dbReference type="PROSITE" id="PS50994"/>
    </source>
</evidence>
<dbReference type="SUPFAM" id="SSF56672">
    <property type="entry name" value="DNA/RNA polymerases"/>
    <property type="match status" value="1"/>
</dbReference>
<evidence type="ECO:0000256" key="10">
    <source>
        <dbReference type="ARBA" id="ARBA00023268"/>
    </source>
</evidence>
<evidence type="ECO:0000313" key="16">
    <source>
        <dbReference type="Proteomes" id="UP001501920"/>
    </source>
</evidence>
<dbReference type="InterPro" id="IPR043128">
    <property type="entry name" value="Rev_trsase/Diguanyl_cyclase"/>
</dbReference>
<dbReference type="GO" id="GO:0006508">
    <property type="term" value="P:proteolysis"/>
    <property type="evidence" value="ECO:0007669"/>
    <property type="project" value="UniProtKB-KW"/>
</dbReference>
<keyword evidence="8" id="KW-0378">Hydrolase</keyword>
<dbReference type="GO" id="GO:0015074">
    <property type="term" value="P:DNA integration"/>
    <property type="evidence" value="ECO:0007669"/>
    <property type="project" value="InterPro"/>
</dbReference>
<evidence type="ECO:0000256" key="7">
    <source>
        <dbReference type="ARBA" id="ARBA00022759"/>
    </source>
</evidence>
<dbReference type="Gene3D" id="3.30.70.270">
    <property type="match status" value="2"/>
</dbReference>
<dbReference type="FunFam" id="1.10.340.70:FF:000001">
    <property type="entry name" value="Retrovirus-related Pol polyprotein from transposon gypsy-like Protein"/>
    <property type="match status" value="1"/>
</dbReference>
<reference evidence="15" key="2">
    <citation type="submission" date="2025-08" db="UniProtKB">
        <authorList>
            <consortium name="Ensembl"/>
        </authorList>
    </citation>
    <scope>IDENTIFICATION</scope>
</reference>
<dbReference type="Gene3D" id="1.10.340.70">
    <property type="match status" value="1"/>
</dbReference>
<keyword evidence="3" id="KW-0645">Protease</keyword>
<evidence type="ECO:0000256" key="4">
    <source>
        <dbReference type="ARBA" id="ARBA00022679"/>
    </source>
</evidence>
<evidence type="ECO:0000256" key="6">
    <source>
        <dbReference type="ARBA" id="ARBA00022722"/>
    </source>
</evidence>
<keyword evidence="9" id="KW-0695">RNA-directed DNA polymerase</keyword>
<proteinExistence type="inferred from homology"/>
<dbReference type="FunFam" id="3.10.20.370:FF:000001">
    <property type="entry name" value="Retrovirus-related Pol polyprotein from transposon 17.6-like protein"/>
    <property type="match status" value="1"/>
</dbReference>
<evidence type="ECO:0000256" key="11">
    <source>
        <dbReference type="ARBA" id="ARBA00039658"/>
    </source>
</evidence>
<keyword evidence="6" id="KW-0540">Nuclease</keyword>
<dbReference type="FunFam" id="3.30.420.10:FF:000032">
    <property type="entry name" value="Retrovirus-related Pol polyprotein from transposon 297-like Protein"/>
    <property type="match status" value="1"/>
</dbReference>
<dbReference type="GO" id="GO:0004523">
    <property type="term" value="F:RNA-DNA hybrid ribonuclease activity"/>
    <property type="evidence" value="ECO:0007669"/>
    <property type="project" value="UniProtKB-EC"/>
</dbReference>
<accession>A0AAR2LTV5</accession>
<evidence type="ECO:0000256" key="2">
    <source>
        <dbReference type="ARBA" id="ARBA00012180"/>
    </source>
</evidence>
<evidence type="ECO:0000256" key="8">
    <source>
        <dbReference type="ARBA" id="ARBA00022801"/>
    </source>
</evidence>
<dbReference type="Pfam" id="PF00665">
    <property type="entry name" value="rve"/>
    <property type="match status" value="1"/>
</dbReference>
<dbReference type="InterPro" id="IPR043502">
    <property type="entry name" value="DNA/RNA_pol_sf"/>
</dbReference>
<feature type="domain" description="Reverse transcriptase" evidence="13">
    <location>
        <begin position="1"/>
        <end position="134"/>
    </location>
</feature>
<dbReference type="Pfam" id="PF17919">
    <property type="entry name" value="RT_RNaseH_2"/>
    <property type="match status" value="1"/>
</dbReference>
<dbReference type="GO" id="GO:0003964">
    <property type="term" value="F:RNA-directed DNA polymerase activity"/>
    <property type="evidence" value="ECO:0007669"/>
    <property type="project" value="UniProtKB-KW"/>
</dbReference>
<dbReference type="CDD" id="cd09274">
    <property type="entry name" value="RNase_HI_RT_Ty3"/>
    <property type="match status" value="1"/>
</dbReference>
<keyword evidence="10" id="KW-0511">Multifunctional enzyme</keyword>
<comment type="similarity">
    <text evidence="1">Belongs to the beta type-B retroviral polymerase family. HERV class-II K(HML-2) pol subfamily.</text>
</comment>
<evidence type="ECO:0000256" key="5">
    <source>
        <dbReference type="ARBA" id="ARBA00022695"/>
    </source>
</evidence>
<evidence type="ECO:0000256" key="1">
    <source>
        <dbReference type="ARBA" id="ARBA00010879"/>
    </source>
</evidence>
<sequence length="867" mass="98286">MPRIEETLTTLTQAQWFSTLDLASGYWQVGVHPDDQPKTAFATPLGLFQFRRMPFGLCNAPATFQRLMQYCLRGQVAEFLFVYLDDIIVYSADFSLHLQHLEQVFERLSRYGLKLRPDKCNLLQKQVKFLGHVVDGCGVRPDPEKIAAVQEWAVPTTIKEVRAFLGLAGYYRRFIDGFAKLARPLNSLLVGMPVDRKTSHRQISWTPACQSAFEQLKQHLTEAPILAYANFSEPFIVYTDASNQGLGAVLSQMQDGRERVIAYASRSLHPSEKNDANYSSFKLELLALKWAVTEKFRGYLTGAKFTVMTDNNPVAHLQTAKLGATEQRWVAQLASFDFEVKYRAGRENGNADALSRFPCVKVPPSVGVMAAELQEASGETEMPVEAVDWQHAQEQDDGVRTLKWYVEQGVFPTAAERKALPRVSQQLLHQRRKLQSKDGLLYRIVIDPSTNEPYSQIVCPVQWRKEVWLRYHEATGHSGVEKTLLRIRRHFYWPQMEEEVRGFQSGCVSCGLQKGNMELKAPLHPISVSFPLEVIALDFLSLGRPTDTYQNILVAVDMFTRYAWAIPTRDQTAKTTVKALWLHVIQTFGCPLRFHSDRGPNFESALFQQLCEAYGITRSRTTSYHPAGNGRVERMNQTLLHMLRTLEVQKQDRWPEFLPELLQAYNNTVHSATGFTPSYLMFGRVVRTPVDTGLGVGQGQPRKSLSGWVQDHHQKLTWAYSVAKRRIDEAASQSKQQFDRRAKATPLLPGQRVWVRDRNRQGRGKLCGWWSPTPYVIVELIGETGVVYKVRPEQGGPEKTLHRNALKQCLSKPSGPPQSQQEERETGADGGFIPYSVWTATPNVPDEVSANVPVRRSTRANFGQRSV</sequence>
<dbReference type="InterPro" id="IPR012337">
    <property type="entry name" value="RNaseH-like_sf"/>
</dbReference>
<dbReference type="Pfam" id="PF00078">
    <property type="entry name" value="RVT_1"/>
    <property type="match status" value="1"/>
</dbReference>
<keyword evidence="5" id="KW-0548">Nucleotidyltransferase</keyword>
<dbReference type="PROSITE" id="PS50994">
    <property type="entry name" value="INTEGRASE"/>
    <property type="match status" value="1"/>
</dbReference>
<dbReference type="GO" id="GO:0003676">
    <property type="term" value="F:nucleic acid binding"/>
    <property type="evidence" value="ECO:0007669"/>
    <property type="project" value="InterPro"/>
</dbReference>
<organism evidence="15 16">
    <name type="scientific">Pygocentrus nattereri</name>
    <name type="common">Red-bellied piranha</name>
    <dbReference type="NCBI Taxonomy" id="42514"/>
    <lineage>
        <taxon>Eukaryota</taxon>
        <taxon>Metazoa</taxon>
        <taxon>Chordata</taxon>
        <taxon>Craniata</taxon>
        <taxon>Vertebrata</taxon>
        <taxon>Euteleostomi</taxon>
        <taxon>Actinopterygii</taxon>
        <taxon>Neopterygii</taxon>
        <taxon>Teleostei</taxon>
        <taxon>Ostariophysi</taxon>
        <taxon>Characiformes</taxon>
        <taxon>Characoidei</taxon>
        <taxon>Pygocentrus</taxon>
    </lineage>
</organism>
<reference evidence="15" key="3">
    <citation type="submission" date="2025-09" db="UniProtKB">
        <authorList>
            <consortium name="Ensembl"/>
        </authorList>
    </citation>
    <scope>IDENTIFICATION</scope>
</reference>
<dbReference type="FunFam" id="3.10.10.10:FF:000007">
    <property type="entry name" value="Retrovirus-related Pol polyprotein from transposon 17.6-like Protein"/>
    <property type="match status" value="1"/>
</dbReference>
<dbReference type="InterPro" id="IPR041588">
    <property type="entry name" value="Integrase_H2C2"/>
</dbReference>
<evidence type="ECO:0000256" key="3">
    <source>
        <dbReference type="ARBA" id="ARBA00022670"/>
    </source>
</evidence>
<protein>
    <recommendedName>
        <fullName evidence="11">Gypsy retrotransposon integrase-like protein 1</fullName>
        <ecNumber evidence="2">3.1.26.4</ecNumber>
    </recommendedName>
</protein>
<dbReference type="PANTHER" id="PTHR37984">
    <property type="entry name" value="PROTEIN CBG26694"/>
    <property type="match status" value="1"/>
</dbReference>
<keyword evidence="16" id="KW-1185">Reference proteome</keyword>
<dbReference type="PANTHER" id="PTHR37984:SF5">
    <property type="entry name" value="PROTEIN NYNRIN-LIKE"/>
    <property type="match status" value="1"/>
</dbReference>